<dbReference type="InterPro" id="IPR036457">
    <property type="entry name" value="PPM-type-like_dom_sf"/>
</dbReference>
<dbReference type="PANTHER" id="PTHR43156:SF2">
    <property type="entry name" value="STAGE II SPORULATION PROTEIN E"/>
    <property type="match status" value="1"/>
</dbReference>
<dbReference type="InterPro" id="IPR052016">
    <property type="entry name" value="Bact_Sigma-Reg"/>
</dbReference>
<evidence type="ECO:0000256" key="2">
    <source>
        <dbReference type="ARBA" id="ARBA00022475"/>
    </source>
</evidence>
<evidence type="ECO:0000256" key="5">
    <source>
        <dbReference type="ARBA" id="ARBA00022989"/>
    </source>
</evidence>
<feature type="domain" description="HAMP" evidence="8">
    <location>
        <begin position="376"/>
        <end position="428"/>
    </location>
</feature>
<dbReference type="EMBL" id="LR593886">
    <property type="protein sequence ID" value="VTR91232.1"/>
    <property type="molecule type" value="Genomic_DNA"/>
</dbReference>
<organism evidence="9 10">
    <name type="scientific">Gemmata massiliana</name>
    <dbReference type="NCBI Taxonomy" id="1210884"/>
    <lineage>
        <taxon>Bacteria</taxon>
        <taxon>Pseudomonadati</taxon>
        <taxon>Planctomycetota</taxon>
        <taxon>Planctomycetia</taxon>
        <taxon>Gemmatales</taxon>
        <taxon>Gemmataceae</taxon>
        <taxon>Gemmata</taxon>
    </lineage>
</organism>
<dbReference type="SUPFAM" id="SSF81606">
    <property type="entry name" value="PP2C-like"/>
    <property type="match status" value="1"/>
</dbReference>
<dbReference type="KEGG" id="gms:SOIL9_64820"/>
<dbReference type="SUPFAM" id="SSF158472">
    <property type="entry name" value="HAMP domain-like"/>
    <property type="match status" value="1"/>
</dbReference>
<dbReference type="InterPro" id="IPR001932">
    <property type="entry name" value="PPM-type_phosphatase-like_dom"/>
</dbReference>
<dbReference type="CDD" id="cd06225">
    <property type="entry name" value="HAMP"/>
    <property type="match status" value="1"/>
</dbReference>
<dbReference type="Proteomes" id="UP000464178">
    <property type="component" value="Chromosome"/>
</dbReference>
<dbReference type="InterPro" id="IPR029151">
    <property type="entry name" value="Sensor-like_sf"/>
</dbReference>
<dbReference type="RefSeq" id="WP_162666257.1">
    <property type="nucleotide sequence ID" value="NZ_LR593886.1"/>
</dbReference>
<keyword evidence="4" id="KW-0378">Hydrolase</keyword>
<evidence type="ECO:0000313" key="9">
    <source>
        <dbReference type="EMBL" id="VTR91232.1"/>
    </source>
</evidence>
<evidence type="ECO:0000256" key="7">
    <source>
        <dbReference type="SAM" id="Phobius"/>
    </source>
</evidence>
<dbReference type="PANTHER" id="PTHR43156">
    <property type="entry name" value="STAGE II SPORULATION PROTEIN E-RELATED"/>
    <property type="match status" value="1"/>
</dbReference>
<dbReference type="Gene3D" id="3.30.450.20">
    <property type="entry name" value="PAS domain"/>
    <property type="match status" value="1"/>
</dbReference>
<keyword evidence="5 7" id="KW-1133">Transmembrane helix</keyword>
<feature type="transmembrane region" description="Helical" evidence="7">
    <location>
        <begin position="24"/>
        <end position="43"/>
    </location>
</feature>
<proteinExistence type="predicted"/>
<name>A0A6P2CVV6_9BACT</name>
<evidence type="ECO:0000256" key="4">
    <source>
        <dbReference type="ARBA" id="ARBA00022801"/>
    </source>
</evidence>
<dbReference type="InterPro" id="IPR003660">
    <property type="entry name" value="HAMP_dom"/>
</dbReference>
<sequence length="679" mass="72226">MNPIVPAPPTTAPVAHGLSFRTKLVLGVCGLVLLTGAVVLWLAHRSTRTSTEALTGAVFREVSARAATHTHAFVLRAAPVVESLVQLADNGLAVTDHDRIAAQLLAVLRANPGLSWVSYGDEAGTFTGAYRTPEGTLRINHSRIVAGKTKLVEYDVLPSGGRKVFKTDDDSGYDPRTRPFYVRAKALGRLVWLPPYVFYNQGVPGISCADPVKDGTGAVRGVLSVDFDLNALSDFVSGLSVSAHSHVFLFTADGSLLAHPDHRGVGASGARDSGKILTLADVGDPLVDAYRANLRPEYLTAAAGDDFHRFEFRHADTDYLGSVTTFRVGDDLVWAVAVVAPKSDFVGDVWRTQVFALVAAALAVLAAVVLAFALANIVSRPVSALIGFMQRVGGGDLEAKAEFGGSREFRQLADALNRMIADLRDRLRLRHSLGIAMEVQQRLLPTAAPVVRGLDVAGHSTYCDETGGDYYDFLVLDKAAPNAVLVALGDVMGHGVAAALVMAGVRAVLRDRAVVAGDLADLMGRLNRLISADHGGDRFMTMHLSVIDSKTGTMRWVSAGHDPVIVYDPADGSFAEVGEGDLPLGVMDDTQYREQTSAAFPPGRILFIGTDGVWEMPNATGEQFGKDRLRDVIRASAAGSADSIAAAVREHLTTFRGDAKSVDDVTFVVIKMGPPVGAE</sequence>
<dbReference type="Gene3D" id="3.60.40.10">
    <property type="entry name" value="PPM-type phosphatase domain"/>
    <property type="match status" value="1"/>
</dbReference>
<evidence type="ECO:0000313" key="10">
    <source>
        <dbReference type="Proteomes" id="UP000464178"/>
    </source>
</evidence>
<dbReference type="GO" id="GO:0016791">
    <property type="term" value="F:phosphatase activity"/>
    <property type="evidence" value="ECO:0007669"/>
    <property type="project" value="TreeGrafter"/>
</dbReference>
<dbReference type="AlphaFoldDB" id="A0A6P2CVV6"/>
<feature type="transmembrane region" description="Helical" evidence="7">
    <location>
        <begin position="354"/>
        <end position="375"/>
    </location>
</feature>
<dbReference type="SUPFAM" id="SSF103190">
    <property type="entry name" value="Sensory domain-like"/>
    <property type="match status" value="1"/>
</dbReference>
<gene>
    <name evidence="9" type="ORF">SOIL9_64820</name>
</gene>
<dbReference type="Pfam" id="PF00672">
    <property type="entry name" value="HAMP"/>
    <property type="match status" value="1"/>
</dbReference>
<dbReference type="Gene3D" id="6.10.340.10">
    <property type="match status" value="1"/>
</dbReference>
<dbReference type="Pfam" id="PF07228">
    <property type="entry name" value="SpoIIE"/>
    <property type="match status" value="1"/>
</dbReference>
<keyword evidence="3 7" id="KW-0812">Transmembrane</keyword>
<keyword evidence="2" id="KW-1003">Cell membrane</keyword>
<dbReference type="GO" id="GO:0005886">
    <property type="term" value="C:plasma membrane"/>
    <property type="evidence" value="ECO:0007669"/>
    <property type="project" value="UniProtKB-SubCell"/>
</dbReference>
<evidence type="ECO:0000256" key="3">
    <source>
        <dbReference type="ARBA" id="ARBA00022692"/>
    </source>
</evidence>
<dbReference type="PROSITE" id="PS50885">
    <property type="entry name" value="HAMP"/>
    <property type="match status" value="1"/>
</dbReference>
<dbReference type="SMART" id="SM00331">
    <property type="entry name" value="PP2C_SIG"/>
    <property type="match status" value="1"/>
</dbReference>
<accession>A0A6P2CVV6</accession>
<reference evidence="9 10" key="1">
    <citation type="submission" date="2019-05" db="EMBL/GenBank/DDBJ databases">
        <authorList>
            <consortium name="Science for Life Laboratories"/>
        </authorList>
    </citation>
    <scope>NUCLEOTIDE SEQUENCE [LARGE SCALE GENOMIC DNA]</scope>
    <source>
        <strain evidence="9">Soil9</strain>
    </source>
</reference>
<dbReference type="Pfam" id="PF02743">
    <property type="entry name" value="dCache_1"/>
    <property type="match status" value="1"/>
</dbReference>
<dbReference type="SMART" id="SM00304">
    <property type="entry name" value="HAMP"/>
    <property type="match status" value="1"/>
</dbReference>
<evidence type="ECO:0000256" key="6">
    <source>
        <dbReference type="ARBA" id="ARBA00023136"/>
    </source>
</evidence>
<evidence type="ECO:0000256" key="1">
    <source>
        <dbReference type="ARBA" id="ARBA00004651"/>
    </source>
</evidence>
<dbReference type="CDD" id="cd12913">
    <property type="entry name" value="PDC1_MCP_like"/>
    <property type="match status" value="1"/>
</dbReference>
<keyword evidence="6 7" id="KW-0472">Membrane</keyword>
<dbReference type="GO" id="GO:0007165">
    <property type="term" value="P:signal transduction"/>
    <property type="evidence" value="ECO:0007669"/>
    <property type="project" value="InterPro"/>
</dbReference>
<evidence type="ECO:0000259" key="8">
    <source>
        <dbReference type="PROSITE" id="PS50885"/>
    </source>
</evidence>
<keyword evidence="10" id="KW-1185">Reference proteome</keyword>
<protein>
    <recommendedName>
        <fullName evidence="8">HAMP domain-containing protein</fullName>
    </recommendedName>
</protein>
<dbReference type="InterPro" id="IPR033479">
    <property type="entry name" value="dCache_1"/>
</dbReference>
<comment type="subcellular location">
    <subcellularLocation>
        <location evidence="1">Cell membrane</location>
        <topology evidence="1">Multi-pass membrane protein</topology>
    </subcellularLocation>
</comment>